<evidence type="ECO:0000256" key="9">
    <source>
        <dbReference type="ARBA" id="ARBA00079300"/>
    </source>
</evidence>
<protein>
    <recommendedName>
        <fullName evidence="8">Serpin B7</fullName>
    </recommendedName>
    <alternativeName>
        <fullName evidence="9">Megsin</fullName>
    </alternativeName>
</protein>
<accession>A0A9L0RQL7</accession>
<dbReference type="InterPro" id="IPR023796">
    <property type="entry name" value="Serpin_dom"/>
</dbReference>
<comment type="subcellular location">
    <subcellularLocation>
        <location evidence="1">Cytoplasm</location>
    </subcellularLocation>
</comment>
<reference evidence="11 12" key="1">
    <citation type="journal article" date="2009" name="Science">
        <title>Genome sequence, comparative analysis, and population genetics of the domestic horse.</title>
        <authorList>
            <consortium name="Broad Institute Genome Sequencing Platform"/>
            <consortium name="Broad Institute Whole Genome Assembly Team"/>
            <person name="Wade C.M."/>
            <person name="Giulotto E."/>
            <person name="Sigurdsson S."/>
            <person name="Zoli M."/>
            <person name="Gnerre S."/>
            <person name="Imsland F."/>
            <person name="Lear T.L."/>
            <person name="Adelson D.L."/>
            <person name="Bailey E."/>
            <person name="Bellone R.R."/>
            <person name="Bloecker H."/>
            <person name="Distl O."/>
            <person name="Edgar R.C."/>
            <person name="Garber M."/>
            <person name="Leeb T."/>
            <person name="Mauceli E."/>
            <person name="MacLeod J.N."/>
            <person name="Penedo M.C.T."/>
            <person name="Raison J.M."/>
            <person name="Sharpe T."/>
            <person name="Vogel J."/>
            <person name="Andersson L."/>
            <person name="Antczak D.F."/>
            <person name="Biagi T."/>
            <person name="Binns M.M."/>
            <person name="Chowdhary B.P."/>
            <person name="Coleman S.J."/>
            <person name="Della Valle G."/>
            <person name="Fryc S."/>
            <person name="Guerin G."/>
            <person name="Hasegawa T."/>
            <person name="Hill E.W."/>
            <person name="Jurka J."/>
            <person name="Kiialainen A."/>
            <person name="Lindgren G."/>
            <person name="Liu J."/>
            <person name="Magnani E."/>
            <person name="Mickelson J.R."/>
            <person name="Murray J."/>
            <person name="Nergadze S.G."/>
            <person name="Onofrio R."/>
            <person name="Pedroni S."/>
            <person name="Piras M.F."/>
            <person name="Raudsepp T."/>
            <person name="Rocchi M."/>
            <person name="Roeed K.H."/>
            <person name="Ryder O.A."/>
            <person name="Searle S."/>
            <person name="Skow L."/>
            <person name="Swinburne J.E."/>
            <person name="Syvaenen A.C."/>
            <person name="Tozaki T."/>
            <person name="Valberg S.J."/>
            <person name="Vaudin M."/>
            <person name="White J.R."/>
            <person name="Zody M.C."/>
            <person name="Lander E.S."/>
            <person name="Lindblad-Toh K."/>
        </authorList>
    </citation>
    <scope>NUCLEOTIDE SEQUENCE [LARGE SCALE GENOMIC DNA]</scope>
    <source>
        <strain evidence="11 12">Thoroughbred</strain>
    </source>
</reference>
<keyword evidence="6" id="KW-0722">Serine protease inhibitor</keyword>
<keyword evidence="12" id="KW-1185">Reference proteome</keyword>
<dbReference type="GO" id="GO:0005737">
    <property type="term" value="C:cytoplasm"/>
    <property type="evidence" value="ECO:0007669"/>
    <property type="project" value="UniProtKB-SubCell"/>
</dbReference>
<dbReference type="SUPFAM" id="SSF56574">
    <property type="entry name" value="Serpins"/>
    <property type="match status" value="2"/>
</dbReference>
<dbReference type="SMART" id="SM00093">
    <property type="entry name" value="SERPIN"/>
    <property type="match status" value="2"/>
</dbReference>
<keyword evidence="4" id="KW-0597">Phosphoprotein</keyword>
<dbReference type="InterPro" id="IPR042185">
    <property type="entry name" value="Serpin_sf_2"/>
</dbReference>
<dbReference type="Pfam" id="PF00079">
    <property type="entry name" value="Serpin"/>
    <property type="match status" value="2"/>
</dbReference>
<dbReference type="AlphaFoldDB" id="A0A9L0RQL7"/>
<keyword evidence="3" id="KW-0963">Cytoplasm</keyword>
<comment type="similarity">
    <text evidence="2">Belongs to the serpin family. Ov-serpin subfamily.</text>
</comment>
<dbReference type="FunFam" id="2.30.39.10:FF:000001">
    <property type="entry name" value="Serpin family B member 2"/>
    <property type="match status" value="1"/>
</dbReference>
<dbReference type="PROSITE" id="PS00284">
    <property type="entry name" value="SERPIN"/>
    <property type="match status" value="1"/>
</dbReference>
<name>A0A9L0RQL7_HORSE</name>
<dbReference type="GO" id="GO:0004867">
    <property type="term" value="F:serine-type endopeptidase inhibitor activity"/>
    <property type="evidence" value="ECO:0000318"/>
    <property type="project" value="GO_Central"/>
</dbReference>
<dbReference type="Proteomes" id="UP000002281">
    <property type="component" value="Chromosome 8"/>
</dbReference>
<evidence type="ECO:0000256" key="1">
    <source>
        <dbReference type="ARBA" id="ARBA00004496"/>
    </source>
</evidence>
<dbReference type="Ensembl" id="ENSECAT00000139569.1">
    <property type="protein sequence ID" value="ENSECAP00000064024.1"/>
    <property type="gene ID" value="ENSECAG00000024951.4"/>
</dbReference>
<comment type="function">
    <text evidence="7">Might function as an inhibitor of Lys-specific proteases. Might influence the maturation of megakaryocytes via its action as a serpin.</text>
</comment>
<organism evidence="11 12">
    <name type="scientific">Equus caballus</name>
    <name type="common">Horse</name>
    <dbReference type="NCBI Taxonomy" id="9796"/>
    <lineage>
        <taxon>Eukaryota</taxon>
        <taxon>Metazoa</taxon>
        <taxon>Chordata</taxon>
        <taxon>Craniata</taxon>
        <taxon>Vertebrata</taxon>
        <taxon>Euteleostomi</taxon>
        <taxon>Mammalia</taxon>
        <taxon>Eutheria</taxon>
        <taxon>Laurasiatheria</taxon>
        <taxon>Perissodactyla</taxon>
        <taxon>Equidae</taxon>
        <taxon>Equus</taxon>
    </lineage>
</organism>
<feature type="domain" description="Serpin" evidence="10">
    <location>
        <begin position="13"/>
        <end position="265"/>
    </location>
</feature>
<dbReference type="Gene3D" id="2.30.39.10">
    <property type="entry name" value="Alpha-1-antitrypsin, domain 1"/>
    <property type="match status" value="2"/>
</dbReference>
<evidence type="ECO:0000256" key="3">
    <source>
        <dbReference type="ARBA" id="ARBA00022490"/>
    </source>
</evidence>
<dbReference type="GeneTree" id="ENSGT00940000161520"/>
<dbReference type="Gene3D" id="3.30.497.10">
    <property type="entry name" value="Antithrombin, subunit I, domain 2"/>
    <property type="match status" value="2"/>
</dbReference>
<reference evidence="11" key="2">
    <citation type="submission" date="2025-08" db="UniProtKB">
        <authorList>
            <consortium name="Ensembl"/>
        </authorList>
    </citation>
    <scope>IDENTIFICATION</scope>
    <source>
        <strain evidence="11">Thoroughbred</strain>
    </source>
</reference>
<evidence type="ECO:0000256" key="4">
    <source>
        <dbReference type="ARBA" id="ARBA00022553"/>
    </source>
</evidence>
<reference evidence="11" key="3">
    <citation type="submission" date="2025-09" db="UniProtKB">
        <authorList>
            <consortium name="Ensembl"/>
        </authorList>
    </citation>
    <scope>IDENTIFICATION</scope>
    <source>
        <strain evidence="11">Thoroughbred</strain>
    </source>
</reference>
<evidence type="ECO:0000256" key="6">
    <source>
        <dbReference type="ARBA" id="ARBA00022900"/>
    </source>
</evidence>
<evidence type="ECO:0000256" key="5">
    <source>
        <dbReference type="ARBA" id="ARBA00022690"/>
    </source>
</evidence>
<evidence type="ECO:0000256" key="8">
    <source>
        <dbReference type="ARBA" id="ARBA00071176"/>
    </source>
</evidence>
<keyword evidence="5" id="KW-0646">Protease inhibitor</keyword>
<evidence type="ECO:0000259" key="10">
    <source>
        <dbReference type="SMART" id="SM00093"/>
    </source>
</evidence>
<feature type="domain" description="Serpin" evidence="10">
    <location>
        <begin position="266"/>
        <end position="638"/>
    </location>
</feature>
<evidence type="ECO:0000313" key="11">
    <source>
        <dbReference type="Ensembl" id="ENSECAP00000064024.1"/>
    </source>
</evidence>
<dbReference type="InterPro" id="IPR036186">
    <property type="entry name" value="Serpin_sf"/>
</dbReference>
<sequence length="638" mass="71001">MASLAAANAEFCFNLFREMDNNQGNGNVFFSSLSLFAALALVRLGARGDCASQMDKMLHFNTISGHGDSSITQPGLQSQLKRVLSDINTSHKDYELSIANGLFAEKVFDIHQNYTERAERLYNAKVERVDFTNDIEDTRYKINKWIENETHGKIKNIFHEGSLSSSAVMVLVNAVYFKGKWEAAFAESETLNCHFKSPKCPGKTVAMMHQERKFNLSVIQDPSMQVLELRYHGDISMYIMLPKSDISQTPGKAMGSLSAANAQFCFDVFKEMSYDHTAENLFFSPLSLLSALAVVLFGARGDSASQMEQVLHLKELTRAANASNAKCEQDTGIHSHIQALLSEISLSSHGQVHMASGIFAEAAHPFLPTYLDCIEQLHKLKPENLDFKNNLEGARMQINSWIEQETKGEIKDLLSPNSLASSDQLVLVNAISFRGTWKYAFQKDQTTAMAFKLDESQSKPVQMMRLQGCFKLGSVKEPRVQVLEMPDAEDHLSMVIVLPSEDVGLGQVTKGITYEKLKSWIGSANMKDTAVVLHLPQLRLDERHEDLTFILEALGMTDVLDHSRANLSGVTAGGGLVVSKIIHKAMLEVTEGGPESTLTNQTGEVENPETFKVDHPFLFFILHKETKTILFYGRVCIP</sequence>
<proteinExistence type="inferred from homology"/>
<dbReference type="FunFam" id="2.10.310.10:FF:000001">
    <property type="entry name" value="Serpin family A member 1"/>
    <property type="match status" value="1"/>
</dbReference>
<dbReference type="InterPro" id="IPR000215">
    <property type="entry name" value="Serpin_fam"/>
</dbReference>
<dbReference type="CDD" id="cd19956">
    <property type="entry name" value="serpinB"/>
    <property type="match status" value="1"/>
</dbReference>
<dbReference type="PANTHER" id="PTHR11461:SF323">
    <property type="entry name" value="SERPIN DOMAIN-CONTAINING PROTEIN"/>
    <property type="match status" value="1"/>
</dbReference>
<dbReference type="GO" id="GO:0005615">
    <property type="term" value="C:extracellular space"/>
    <property type="evidence" value="ECO:0000318"/>
    <property type="project" value="GO_Central"/>
</dbReference>
<dbReference type="PANTHER" id="PTHR11461">
    <property type="entry name" value="SERINE PROTEASE INHIBITOR, SERPIN"/>
    <property type="match status" value="1"/>
</dbReference>
<gene>
    <name evidence="11" type="primary">SERPINB7</name>
</gene>
<dbReference type="InterPro" id="IPR042178">
    <property type="entry name" value="Serpin_sf_1"/>
</dbReference>
<evidence type="ECO:0000256" key="2">
    <source>
        <dbReference type="ARBA" id="ARBA00006426"/>
    </source>
</evidence>
<dbReference type="InterPro" id="IPR023795">
    <property type="entry name" value="Serpin_CS"/>
</dbReference>
<evidence type="ECO:0000313" key="12">
    <source>
        <dbReference type="Proteomes" id="UP000002281"/>
    </source>
</evidence>
<dbReference type="FunFam" id="3.30.497.10:FF:000015">
    <property type="entry name" value="Serpin family B member 7"/>
    <property type="match status" value="1"/>
</dbReference>
<evidence type="ECO:0000256" key="7">
    <source>
        <dbReference type="ARBA" id="ARBA00057920"/>
    </source>
</evidence>